<dbReference type="AlphaFoldDB" id="A0A7J6KDX0"/>
<accession>A0A7J6KDX0</accession>
<sequence length="93" mass="10573">MEHTRDECKRVHLCLDSLTRLPSQNSQKLIFVLRNTKPDVEEGKQFAPGSGKRWNVLPSDSRCGFSSASSTPQKTRQRRSPFSLLPSNAERML</sequence>
<evidence type="ECO:0000313" key="2">
    <source>
        <dbReference type="EMBL" id="KAF4645287.1"/>
    </source>
</evidence>
<gene>
    <name evidence="2" type="ORF">TGRH88_003910</name>
</gene>
<organism evidence="2 3">
    <name type="scientific">Toxoplasma gondii</name>
    <dbReference type="NCBI Taxonomy" id="5811"/>
    <lineage>
        <taxon>Eukaryota</taxon>
        <taxon>Sar</taxon>
        <taxon>Alveolata</taxon>
        <taxon>Apicomplexa</taxon>
        <taxon>Conoidasida</taxon>
        <taxon>Coccidia</taxon>
        <taxon>Eucoccidiorida</taxon>
        <taxon>Eimeriorina</taxon>
        <taxon>Sarcocystidae</taxon>
        <taxon>Toxoplasma</taxon>
    </lineage>
</organism>
<dbReference type="Proteomes" id="UP000557509">
    <property type="component" value="Unassembled WGS sequence"/>
</dbReference>
<evidence type="ECO:0000256" key="1">
    <source>
        <dbReference type="SAM" id="MobiDB-lite"/>
    </source>
</evidence>
<evidence type="ECO:0000313" key="3">
    <source>
        <dbReference type="Proteomes" id="UP000557509"/>
    </source>
</evidence>
<name>A0A7J6KDX0_TOXGO</name>
<feature type="compositionally biased region" description="Polar residues" evidence="1">
    <location>
        <begin position="64"/>
        <end position="74"/>
    </location>
</feature>
<reference evidence="2 3" key="1">
    <citation type="submission" date="2020-03" db="EMBL/GenBank/DDBJ databases">
        <title>Genome sequence of Toxoplasma gondii RH-88 strain.</title>
        <authorList>
            <person name="Lorenzi H.A."/>
            <person name="Venepally P."/>
            <person name="Rozenberg A."/>
            <person name="Sibley D."/>
        </authorList>
    </citation>
    <scope>NUCLEOTIDE SEQUENCE [LARGE SCALE GENOMIC DNA]</scope>
    <source>
        <strain evidence="2 3">RH-88</strain>
    </source>
</reference>
<feature type="region of interest" description="Disordered" evidence="1">
    <location>
        <begin position="62"/>
        <end position="93"/>
    </location>
</feature>
<keyword evidence="3" id="KW-1185">Reference proteome</keyword>
<protein>
    <submittedName>
        <fullName evidence="2">Uncharacterized protein</fullName>
    </submittedName>
</protein>
<comment type="caution">
    <text evidence="2">The sequence shown here is derived from an EMBL/GenBank/DDBJ whole genome shotgun (WGS) entry which is preliminary data.</text>
</comment>
<dbReference type="EMBL" id="JAAUHK010000188">
    <property type="protein sequence ID" value="KAF4645287.1"/>
    <property type="molecule type" value="Genomic_DNA"/>
</dbReference>
<proteinExistence type="predicted"/>